<comment type="caution">
    <text evidence="4">The sequence shown here is derived from an EMBL/GenBank/DDBJ whole genome shotgun (WGS) entry which is preliminary data.</text>
</comment>
<keyword evidence="1" id="KW-0732">Signal</keyword>
<name>A0ABR2LQG4_9ASPA</name>
<dbReference type="InterPro" id="IPR008271">
    <property type="entry name" value="Ser/Thr_kinase_AS"/>
</dbReference>
<feature type="domain" description="Protein kinase" evidence="3">
    <location>
        <begin position="1"/>
        <end position="135"/>
    </location>
</feature>
<keyword evidence="5" id="KW-1185">Reference proteome</keyword>
<proteinExistence type="predicted"/>
<dbReference type="PANTHER" id="PTHR47976:SF108">
    <property type="entry name" value="G-TYPE LECTIN S-RECEPTOR-LIKE SERINE_THREONINE-PROTEIN KINASE LECRK1"/>
    <property type="match status" value="1"/>
</dbReference>
<dbReference type="InterPro" id="IPR000719">
    <property type="entry name" value="Prot_kinase_dom"/>
</dbReference>
<evidence type="ECO:0000313" key="5">
    <source>
        <dbReference type="Proteomes" id="UP001412067"/>
    </source>
</evidence>
<dbReference type="Gene3D" id="1.10.510.10">
    <property type="entry name" value="Transferase(Phosphotransferase) domain 1"/>
    <property type="match status" value="1"/>
</dbReference>
<dbReference type="SUPFAM" id="SSF56112">
    <property type="entry name" value="Protein kinase-like (PK-like)"/>
    <property type="match status" value="1"/>
</dbReference>
<dbReference type="InterPro" id="IPR051343">
    <property type="entry name" value="G-type_lectin_kinases/EP1-like"/>
</dbReference>
<dbReference type="PROSITE" id="PS00108">
    <property type="entry name" value="PROTEIN_KINASE_ST"/>
    <property type="match status" value="1"/>
</dbReference>
<accession>A0ABR2LQG4</accession>
<dbReference type="Proteomes" id="UP001412067">
    <property type="component" value="Unassembled WGS sequence"/>
</dbReference>
<evidence type="ECO:0000256" key="1">
    <source>
        <dbReference type="ARBA" id="ARBA00022729"/>
    </source>
</evidence>
<keyword evidence="2" id="KW-0430">Lectin</keyword>
<evidence type="ECO:0000313" key="4">
    <source>
        <dbReference type="EMBL" id="KAK8947753.1"/>
    </source>
</evidence>
<dbReference type="Pfam" id="PF00069">
    <property type="entry name" value="Pkinase"/>
    <property type="match status" value="1"/>
</dbReference>
<dbReference type="PROSITE" id="PS50011">
    <property type="entry name" value="PROTEIN_KINASE_DOM"/>
    <property type="match status" value="1"/>
</dbReference>
<evidence type="ECO:0000256" key="2">
    <source>
        <dbReference type="ARBA" id="ARBA00022734"/>
    </source>
</evidence>
<protein>
    <submittedName>
        <fullName evidence="4">G-type lectin S-receptor-like serine/threonine-protein kinase</fullName>
    </submittedName>
</protein>
<reference evidence="4 5" key="1">
    <citation type="journal article" date="2022" name="Nat. Plants">
        <title>Genomes of leafy and leafless Platanthera orchids illuminate the evolution of mycoheterotrophy.</title>
        <authorList>
            <person name="Li M.H."/>
            <person name="Liu K.W."/>
            <person name="Li Z."/>
            <person name="Lu H.C."/>
            <person name="Ye Q.L."/>
            <person name="Zhang D."/>
            <person name="Wang J.Y."/>
            <person name="Li Y.F."/>
            <person name="Zhong Z.M."/>
            <person name="Liu X."/>
            <person name="Yu X."/>
            <person name="Liu D.K."/>
            <person name="Tu X.D."/>
            <person name="Liu B."/>
            <person name="Hao Y."/>
            <person name="Liao X.Y."/>
            <person name="Jiang Y.T."/>
            <person name="Sun W.H."/>
            <person name="Chen J."/>
            <person name="Chen Y.Q."/>
            <person name="Ai Y."/>
            <person name="Zhai J.W."/>
            <person name="Wu S.S."/>
            <person name="Zhou Z."/>
            <person name="Hsiao Y.Y."/>
            <person name="Wu W.L."/>
            <person name="Chen Y.Y."/>
            <person name="Lin Y.F."/>
            <person name="Hsu J.L."/>
            <person name="Li C.Y."/>
            <person name="Wang Z.W."/>
            <person name="Zhao X."/>
            <person name="Zhong W.Y."/>
            <person name="Ma X.K."/>
            <person name="Ma L."/>
            <person name="Huang J."/>
            <person name="Chen G.Z."/>
            <person name="Huang M.Z."/>
            <person name="Huang L."/>
            <person name="Peng D.H."/>
            <person name="Luo Y.B."/>
            <person name="Zou S.Q."/>
            <person name="Chen S.P."/>
            <person name="Lan S."/>
            <person name="Tsai W.C."/>
            <person name="Van de Peer Y."/>
            <person name="Liu Z.J."/>
        </authorList>
    </citation>
    <scope>NUCLEOTIDE SEQUENCE [LARGE SCALE GENOMIC DNA]</scope>
    <source>
        <strain evidence="4">Lor288</strain>
    </source>
</reference>
<dbReference type="InterPro" id="IPR011009">
    <property type="entry name" value="Kinase-like_dom_sf"/>
</dbReference>
<evidence type="ECO:0000259" key="3">
    <source>
        <dbReference type="PROSITE" id="PS50011"/>
    </source>
</evidence>
<dbReference type="EMBL" id="JBBWWR010000016">
    <property type="protein sequence ID" value="KAK8947753.1"/>
    <property type="molecule type" value="Genomic_DNA"/>
</dbReference>
<dbReference type="PANTHER" id="PTHR47976">
    <property type="entry name" value="G-TYPE LECTIN S-RECEPTOR-LIKE SERINE/THREONINE-PROTEIN KINASE SD2-5"/>
    <property type="match status" value="1"/>
</dbReference>
<gene>
    <name evidence="4" type="ORF">KSP40_PGU008448</name>
</gene>
<sequence>MEITVSIAQGITYLHEHCEDRIIHNDIKPENILLDENFRLKASDFGLAKLMSREHSHIITLVRGTRGYLAPECVRNRPITIKADVYSYGMMLLEIIGGRRNLDVSLEKEIHSYSCQLESTKGGGMAWRRSVVFNI</sequence>
<organism evidence="4 5">
    <name type="scientific">Platanthera guangdongensis</name>
    <dbReference type="NCBI Taxonomy" id="2320717"/>
    <lineage>
        <taxon>Eukaryota</taxon>
        <taxon>Viridiplantae</taxon>
        <taxon>Streptophyta</taxon>
        <taxon>Embryophyta</taxon>
        <taxon>Tracheophyta</taxon>
        <taxon>Spermatophyta</taxon>
        <taxon>Magnoliopsida</taxon>
        <taxon>Liliopsida</taxon>
        <taxon>Asparagales</taxon>
        <taxon>Orchidaceae</taxon>
        <taxon>Orchidoideae</taxon>
        <taxon>Orchideae</taxon>
        <taxon>Orchidinae</taxon>
        <taxon>Platanthera</taxon>
    </lineage>
</organism>